<evidence type="ECO:0000256" key="5">
    <source>
        <dbReference type="SAM" id="MobiDB-lite"/>
    </source>
</evidence>
<dbReference type="Gene3D" id="3.10.450.230">
    <property type="entry name" value="VirB8 protein"/>
    <property type="match status" value="1"/>
</dbReference>
<evidence type="ECO:0000256" key="1">
    <source>
        <dbReference type="ARBA" id="ARBA00004167"/>
    </source>
</evidence>
<keyword evidence="3 6" id="KW-1133">Transmembrane helix</keyword>
<dbReference type="Pfam" id="PF04335">
    <property type="entry name" value="VirB8"/>
    <property type="match status" value="1"/>
</dbReference>
<dbReference type="EMBL" id="CP024923">
    <property type="protein sequence ID" value="ATY31186.1"/>
    <property type="molecule type" value="Genomic_DNA"/>
</dbReference>
<feature type="domain" description="Bacterial virulence protein VirB8" evidence="7">
    <location>
        <begin position="22"/>
        <end position="225"/>
    </location>
</feature>
<dbReference type="NCBIfam" id="NF010446">
    <property type="entry name" value="PRK13872.1"/>
    <property type="match status" value="1"/>
</dbReference>
<protein>
    <submittedName>
        <fullName evidence="8">Conjugal transfer protein TrbF</fullName>
    </submittedName>
</protein>
<keyword evidence="2 6" id="KW-0812">Transmembrane</keyword>
<organism evidence="8 9">
    <name type="scientific">Sphingomonas psychrotolerans</name>
    <dbReference type="NCBI Taxonomy" id="1327635"/>
    <lineage>
        <taxon>Bacteria</taxon>
        <taxon>Pseudomonadati</taxon>
        <taxon>Pseudomonadota</taxon>
        <taxon>Alphaproteobacteria</taxon>
        <taxon>Sphingomonadales</taxon>
        <taxon>Sphingomonadaceae</taxon>
        <taxon>Sphingomonas</taxon>
    </lineage>
</organism>
<evidence type="ECO:0000256" key="6">
    <source>
        <dbReference type="SAM" id="Phobius"/>
    </source>
</evidence>
<evidence type="ECO:0000259" key="7">
    <source>
        <dbReference type="Pfam" id="PF04335"/>
    </source>
</evidence>
<keyword evidence="9" id="KW-1185">Reference proteome</keyword>
<proteinExistence type="predicted"/>
<evidence type="ECO:0000313" key="8">
    <source>
        <dbReference type="EMBL" id="ATY31186.1"/>
    </source>
</evidence>
<keyword evidence="4 6" id="KW-0472">Membrane</keyword>
<feature type="transmembrane region" description="Helical" evidence="6">
    <location>
        <begin position="43"/>
        <end position="61"/>
    </location>
</feature>
<evidence type="ECO:0000256" key="3">
    <source>
        <dbReference type="ARBA" id="ARBA00022989"/>
    </source>
</evidence>
<reference evidence="8 9" key="1">
    <citation type="submission" date="2017-11" db="EMBL/GenBank/DDBJ databases">
        <title>Complete genome sequence of Sphingomonas sp. Strain Cra20, a psychrotolerant potential plant growth promoting rhizobacteria.</title>
        <authorList>
            <person name="Luo Y."/>
        </authorList>
    </citation>
    <scope>NUCLEOTIDE SEQUENCE [LARGE SCALE GENOMIC DNA]</scope>
    <source>
        <strain evidence="8 9">Cra20</strain>
    </source>
</reference>
<dbReference type="SUPFAM" id="SSF54427">
    <property type="entry name" value="NTF2-like"/>
    <property type="match status" value="1"/>
</dbReference>
<dbReference type="InterPro" id="IPR035658">
    <property type="entry name" value="TrbF"/>
</dbReference>
<dbReference type="Proteomes" id="UP000229081">
    <property type="component" value="Chromosome"/>
</dbReference>
<dbReference type="KEGG" id="sphc:CVN68_03645"/>
<dbReference type="OrthoDB" id="597581at2"/>
<sequence>MLFKRSVQRYGRTPEPDTPFHRAGQLWDERIGSARVQARNWRLMAFGGLALTTAMSGALVWQSLQSRVTPYVVEVDRLGEARAISEAEAGYKPTDPQISWHLARFIEKVRSVSLDPVLMRRDWLSAYDFATGRGALFLGDYARSANPFGAIGQKTVSVQVTSVVRASEQSFQVKWVETAFDRGAPAGTSHWTGILIVKLKPPASAEVLRKNPLGLYVDAIDWSREIEPAASPTAPPPTAPRATQPLPEGQTIAAPDAGAAVSQIPSTPENRQ</sequence>
<comment type="subcellular location">
    <subcellularLocation>
        <location evidence="1">Membrane</location>
        <topology evidence="1">Single-pass membrane protein</topology>
    </subcellularLocation>
</comment>
<dbReference type="InterPro" id="IPR032710">
    <property type="entry name" value="NTF2-like_dom_sf"/>
</dbReference>
<dbReference type="CDD" id="cd16425">
    <property type="entry name" value="TrbF"/>
    <property type="match status" value="1"/>
</dbReference>
<feature type="region of interest" description="Disordered" evidence="5">
    <location>
        <begin position="1"/>
        <end position="22"/>
    </location>
</feature>
<evidence type="ECO:0000313" key="9">
    <source>
        <dbReference type="Proteomes" id="UP000229081"/>
    </source>
</evidence>
<dbReference type="RefSeq" id="WP_100280997.1">
    <property type="nucleotide sequence ID" value="NZ_CP024923.1"/>
</dbReference>
<feature type="compositionally biased region" description="Polar residues" evidence="5">
    <location>
        <begin position="263"/>
        <end position="272"/>
    </location>
</feature>
<accession>A0A2K8MF78</accession>
<name>A0A2K8MF78_9SPHN</name>
<dbReference type="GO" id="GO:0016020">
    <property type="term" value="C:membrane"/>
    <property type="evidence" value="ECO:0007669"/>
    <property type="project" value="UniProtKB-SubCell"/>
</dbReference>
<gene>
    <name evidence="8" type="ORF">CVN68_03645</name>
</gene>
<evidence type="ECO:0000256" key="2">
    <source>
        <dbReference type="ARBA" id="ARBA00022692"/>
    </source>
</evidence>
<dbReference type="AlphaFoldDB" id="A0A2K8MF78"/>
<dbReference type="InterPro" id="IPR007430">
    <property type="entry name" value="VirB8"/>
</dbReference>
<evidence type="ECO:0000256" key="4">
    <source>
        <dbReference type="ARBA" id="ARBA00023136"/>
    </source>
</evidence>
<feature type="region of interest" description="Disordered" evidence="5">
    <location>
        <begin position="227"/>
        <end position="272"/>
    </location>
</feature>